<dbReference type="STRING" id="1168035.SAMN05444280_102147"/>
<reference evidence="1 2" key="1">
    <citation type="submission" date="2016-11" db="EMBL/GenBank/DDBJ databases">
        <authorList>
            <person name="Jaros S."/>
            <person name="Januszkiewicz K."/>
            <person name="Wedrychowicz H."/>
        </authorList>
    </citation>
    <scope>NUCLEOTIDE SEQUENCE [LARGE SCALE GENOMIC DNA]</scope>
    <source>
        <strain evidence="1 2">DSM 27063</strain>
    </source>
</reference>
<keyword evidence="2" id="KW-1185">Reference proteome</keyword>
<name>A0A1M6BAF8_9BACT</name>
<evidence type="ECO:0000313" key="1">
    <source>
        <dbReference type="EMBL" id="SHI45740.1"/>
    </source>
</evidence>
<dbReference type="RefSeq" id="WP_175552444.1">
    <property type="nucleotide sequence ID" value="NZ_FQZE01000002.1"/>
</dbReference>
<gene>
    <name evidence="1" type="ORF">SAMN05444280_102147</name>
</gene>
<sequence>MKRENKKEIREKILKGLEMYQEKLIKTKKARNLELVVSDENGKVIRIPAHKL</sequence>
<accession>A0A1M6BAF8</accession>
<protein>
    <submittedName>
        <fullName evidence="1">Uncharacterized protein</fullName>
    </submittedName>
</protein>
<dbReference type="AlphaFoldDB" id="A0A1M6BAF8"/>
<evidence type="ECO:0000313" key="2">
    <source>
        <dbReference type="Proteomes" id="UP000184050"/>
    </source>
</evidence>
<dbReference type="Proteomes" id="UP000184050">
    <property type="component" value="Unassembled WGS sequence"/>
</dbReference>
<proteinExistence type="predicted"/>
<organism evidence="1 2">
    <name type="scientific">Tangfeifania diversioriginum</name>
    <dbReference type="NCBI Taxonomy" id="1168035"/>
    <lineage>
        <taxon>Bacteria</taxon>
        <taxon>Pseudomonadati</taxon>
        <taxon>Bacteroidota</taxon>
        <taxon>Bacteroidia</taxon>
        <taxon>Marinilabiliales</taxon>
        <taxon>Prolixibacteraceae</taxon>
        <taxon>Tangfeifania</taxon>
    </lineage>
</organism>
<dbReference type="EMBL" id="FQZE01000002">
    <property type="protein sequence ID" value="SHI45740.1"/>
    <property type="molecule type" value="Genomic_DNA"/>
</dbReference>